<proteinExistence type="predicted"/>
<name>A0A820NMN0_9BILA</name>
<comment type="caution">
    <text evidence="1">The sequence shown here is derived from an EMBL/GenBank/DDBJ whole genome shotgun (WGS) entry which is preliminary data.</text>
</comment>
<dbReference type="AlphaFoldDB" id="A0A820NMN0"/>
<feature type="non-terminal residue" evidence="1">
    <location>
        <position position="1"/>
    </location>
</feature>
<sequence length="23" mass="2489">ITPTDLILLDKANEETYLGAQAV</sequence>
<evidence type="ECO:0000313" key="1">
    <source>
        <dbReference type="EMBL" id="CAF4393215.1"/>
    </source>
</evidence>
<gene>
    <name evidence="1" type="ORF">FNK824_LOCUS43693</name>
</gene>
<dbReference type="Proteomes" id="UP000663874">
    <property type="component" value="Unassembled WGS sequence"/>
</dbReference>
<evidence type="ECO:0000313" key="2">
    <source>
        <dbReference type="Proteomes" id="UP000663874"/>
    </source>
</evidence>
<organism evidence="1 2">
    <name type="scientific">Rotaria sordida</name>
    <dbReference type="NCBI Taxonomy" id="392033"/>
    <lineage>
        <taxon>Eukaryota</taxon>
        <taxon>Metazoa</taxon>
        <taxon>Spiralia</taxon>
        <taxon>Gnathifera</taxon>
        <taxon>Rotifera</taxon>
        <taxon>Eurotatoria</taxon>
        <taxon>Bdelloidea</taxon>
        <taxon>Philodinida</taxon>
        <taxon>Philodinidae</taxon>
        <taxon>Rotaria</taxon>
    </lineage>
</organism>
<dbReference type="EMBL" id="CAJOBE010063314">
    <property type="protein sequence ID" value="CAF4393215.1"/>
    <property type="molecule type" value="Genomic_DNA"/>
</dbReference>
<reference evidence="1" key="1">
    <citation type="submission" date="2021-02" db="EMBL/GenBank/DDBJ databases">
        <authorList>
            <person name="Nowell W R."/>
        </authorList>
    </citation>
    <scope>NUCLEOTIDE SEQUENCE</scope>
</reference>
<accession>A0A820NMN0</accession>
<protein>
    <submittedName>
        <fullName evidence="1">Uncharacterized protein</fullName>
    </submittedName>
</protein>